<protein>
    <recommendedName>
        <fullName evidence="3">CYIR protein</fullName>
    </recommendedName>
</protein>
<sequence length="158" mass="18965">EAKYNEFINLKFVNDLAARLGNDGVFFHTSTNIACNYINYKLNESLRKHHSYKYKRDYSIFKEFSREFSYQIYNNYHADSSCENYIEYLDNDIYNRISILYQIYYFYNELKSQNEYINTNSKGMLCDNINLLVRLSNDAINENKINNESISVIKILRK</sequence>
<evidence type="ECO:0008006" key="3">
    <source>
        <dbReference type="Google" id="ProtNLM"/>
    </source>
</evidence>
<dbReference type="GeneID" id="14696618"/>
<proteinExistence type="predicted"/>
<evidence type="ECO:0000313" key="2">
    <source>
        <dbReference type="Proteomes" id="UP000006319"/>
    </source>
</evidence>
<name>K6UFG8_PLACD</name>
<keyword evidence="2" id="KW-1185">Reference proteome</keyword>
<accession>K6UFG8</accession>
<dbReference type="AlphaFoldDB" id="K6UFG8"/>
<dbReference type="OrthoDB" id="389135at2759"/>
<feature type="non-terminal residue" evidence="1">
    <location>
        <position position="1"/>
    </location>
</feature>
<dbReference type="RefSeq" id="XP_004228294.1">
    <property type="nucleotide sequence ID" value="XM_004228246.1"/>
</dbReference>
<evidence type="ECO:0000313" key="1">
    <source>
        <dbReference type="EMBL" id="GAB70076.1"/>
    </source>
</evidence>
<organism evidence="1 2">
    <name type="scientific">Plasmodium cynomolgi (strain B)</name>
    <dbReference type="NCBI Taxonomy" id="1120755"/>
    <lineage>
        <taxon>Eukaryota</taxon>
        <taxon>Sar</taxon>
        <taxon>Alveolata</taxon>
        <taxon>Apicomplexa</taxon>
        <taxon>Aconoidasida</taxon>
        <taxon>Haemosporida</taxon>
        <taxon>Plasmodiidae</taxon>
        <taxon>Plasmodium</taxon>
        <taxon>Plasmodium (Plasmodium)</taxon>
    </lineage>
</organism>
<reference evidence="1 2" key="1">
    <citation type="journal article" date="2012" name="Nat. Genet.">
        <title>Plasmodium cynomolgi genome sequences provide insight into Plasmodium vivax and the monkey malaria clade.</title>
        <authorList>
            <person name="Tachibana S."/>
            <person name="Sullivan S.A."/>
            <person name="Kawai S."/>
            <person name="Nakamura S."/>
            <person name="Kim H.R."/>
            <person name="Goto N."/>
            <person name="Arisue N."/>
            <person name="Palacpac N.M.Q."/>
            <person name="Honma H."/>
            <person name="Yagi M."/>
            <person name="Tougan T."/>
            <person name="Katakai Y."/>
            <person name="Kaneko O."/>
            <person name="Mita T."/>
            <person name="Kita K."/>
            <person name="Yasutomi Y."/>
            <person name="Sutton P.L."/>
            <person name="Shakhbatyan R."/>
            <person name="Horii T."/>
            <person name="Yasunaga T."/>
            <person name="Barnwell J.W."/>
            <person name="Escalante A.A."/>
            <person name="Carlton J.M."/>
            <person name="Tanabe K."/>
        </authorList>
    </citation>
    <scope>NUCLEOTIDE SEQUENCE [LARGE SCALE GENOMIC DNA]</scope>
    <source>
        <strain evidence="1 2">B</strain>
    </source>
</reference>
<feature type="non-terminal residue" evidence="1">
    <location>
        <position position="158"/>
    </location>
</feature>
<dbReference type="VEuPathDB" id="PlasmoDB:PCYB_008250"/>
<dbReference type="KEGG" id="pcy:PCYB_008250"/>
<dbReference type="Proteomes" id="UP000006319">
    <property type="component" value="Unassembled WGS sequence"/>
</dbReference>
<gene>
    <name evidence="1" type="ORF">PCYB_008250</name>
</gene>
<dbReference type="EMBL" id="DF158731">
    <property type="protein sequence ID" value="GAB70076.1"/>
    <property type="molecule type" value="Genomic_DNA"/>
</dbReference>